<dbReference type="AlphaFoldDB" id="A0A7M7HKH8"/>
<sequence length="482" mass="54882">MHEKPIDSLRNPRDILTVPHDLSGNLNVHLWNCNSVRNKTSLLFDHIIDNNVDIMFLTETWLRAEDPVVINECTPAGFTFLNVARGRNDAHGGIAVIYKTTLKLSTVNILSPRDTYELAAVTDPSRLVCYVATYRPPPSARNRLKTQDFLLEFEELVNELTSHTWKLLIVGDFNVHIDTPDKPDAACFIEIIEEAGLQQHITTPTHKLGHTLDLIISRIDDSLVVDCEAVDKLYSDHYVLSCIIDVARPRQCPATSLCRNFRDLDKDSFIASITEAFHNFPFDGNVDDQVTFYNETVLEVLDQHCPATKRVHRFRSRPPWYTDEIHQARRLRRKVERRWRKSHTVESRQQYLSQVHAVCKLIEREKSKYYTEQLSSADVKNVFHVLNTLLNRSPMALPVDSSTTSLPERFATFFEQKVEKIRASLMTGNAGVTDTCNDDGMITDASVPITELSDFDTVTLETVCKLIRSSPNKTCSLDALPT</sequence>
<name>A0A7M7HKH8_STRPU</name>
<accession>A0A7M7HKH8</accession>
<dbReference type="InterPro" id="IPR036691">
    <property type="entry name" value="Endo/exonu/phosph_ase_sf"/>
</dbReference>
<proteinExistence type="predicted"/>
<dbReference type="InParanoid" id="A0A7M7HKH8"/>
<dbReference type="GeneID" id="105438763"/>
<dbReference type="Pfam" id="PF03372">
    <property type="entry name" value="Exo_endo_phos"/>
    <property type="match status" value="1"/>
</dbReference>
<protein>
    <recommendedName>
        <fullName evidence="1">Endonuclease/exonuclease/phosphatase domain-containing protein</fullName>
    </recommendedName>
</protein>
<organism evidence="2 3">
    <name type="scientific">Strongylocentrotus purpuratus</name>
    <name type="common">Purple sea urchin</name>
    <dbReference type="NCBI Taxonomy" id="7668"/>
    <lineage>
        <taxon>Eukaryota</taxon>
        <taxon>Metazoa</taxon>
        <taxon>Echinodermata</taxon>
        <taxon>Eleutherozoa</taxon>
        <taxon>Echinozoa</taxon>
        <taxon>Echinoidea</taxon>
        <taxon>Euechinoidea</taxon>
        <taxon>Echinacea</taxon>
        <taxon>Camarodonta</taxon>
        <taxon>Echinidea</taxon>
        <taxon>Strongylocentrotidae</taxon>
        <taxon>Strongylocentrotus</taxon>
    </lineage>
</organism>
<dbReference type="EnsemblMetazoa" id="XM_011666978">
    <property type="protein sequence ID" value="XP_011665280"/>
    <property type="gene ID" value="LOC105438763"/>
</dbReference>
<dbReference type="Proteomes" id="UP000007110">
    <property type="component" value="Unassembled WGS sequence"/>
</dbReference>
<reference evidence="3" key="1">
    <citation type="submission" date="2015-02" db="EMBL/GenBank/DDBJ databases">
        <title>Genome sequencing for Strongylocentrotus purpuratus.</title>
        <authorList>
            <person name="Murali S."/>
            <person name="Liu Y."/>
            <person name="Vee V."/>
            <person name="English A."/>
            <person name="Wang M."/>
            <person name="Skinner E."/>
            <person name="Han Y."/>
            <person name="Muzny D.M."/>
            <person name="Worley K.C."/>
            <person name="Gibbs R.A."/>
        </authorList>
    </citation>
    <scope>NUCLEOTIDE SEQUENCE</scope>
</reference>
<dbReference type="PANTHER" id="PTHR46670">
    <property type="entry name" value="ENDO/EXONUCLEASE/PHOSPHATASE DOMAIN-CONTAINING PROTEIN"/>
    <property type="match status" value="1"/>
</dbReference>
<dbReference type="PANTHER" id="PTHR46670:SF3">
    <property type="entry name" value="ENDONUCLEASE_EXONUCLEASE_PHOSPHATASE DOMAIN-CONTAINING PROTEIN"/>
    <property type="match status" value="1"/>
</dbReference>
<dbReference type="OMA" id="HITEPTH"/>
<feature type="domain" description="Endonuclease/exonuclease/phosphatase" evidence="1">
    <location>
        <begin position="31"/>
        <end position="237"/>
    </location>
</feature>
<dbReference type="SUPFAM" id="SSF56219">
    <property type="entry name" value="DNase I-like"/>
    <property type="match status" value="1"/>
</dbReference>
<reference evidence="2" key="2">
    <citation type="submission" date="2021-01" db="UniProtKB">
        <authorList>
            <consortium name="EnsemblMetazoa"/>
        </authorList>
    </citation>
    <scope>IDENTIFICATION</scope>
</reference>
<dbReference type="RefSeq" id="XP_011665280.2">
    <property type="nucleotide sequence ID" value="XM_011666978.2"/>
</dbReference>
<dbReference type="InterPro" id="IPR005135">
    <property type="entry name" value="Endo/exonuclease/phosphatase"/>
</dbReference>
<dbReference type="KEGG" id="spu:105438763"/>
<dbReference type="OrthoDB" id="6781885at2759"/>
<keyword evidence="3" id="KW-1185">Reference proteome</keyword>
<evidence type="ECO:0000313" key="2">
    <source>
        <dbReference type="EnsemblMetazoa" id="XP_011665280"/>
    </source>
</evidence>
<evidence type="ECO:0000313" key="3">
    <source>
        <dbReference type="Proteomes" id="UP000007110"/>
    </source>
</evidence>
<dbReference type="Gene3D" id="3.60.10.10">
    <property type="entry name" value="Endonuclease/exonuclease/phosphatase"/>
    <property type="match status" value="1"/>
</dbReference>
<evidence type="ECO:0000259" key="1">
    <source>
        <dbReference type="Pfam" id="PF03372"/>
    </source>
</evidence>
<dbReference type="GO" id="GO:0003824">
    <property type="term" value="F:catalytic activity"/>
    <property type="evidence" value="ECO:0007669"/>
    <property type="project" value="InterPro"/>
</dbReference>